<keyword evidence="3" id="KW-0732">Signal</keyword>
<dbReference type="InterPro" id="IPR011050">
    <property type="entry name" value="Pectin_lyase_fold/virulence"/>
</dbReference>
<keyword evidence="1" id="KW-0479">Metal-binding</keyword>
<accession>A0A1G4RTQ6</accession>
<dbReference type="InterPro" id="IPR012334">
    <property type="entry name" value="Pectin_lyas_fold"/>
</dbReference>
<dbReference type="SUPFAM" id="SSF51126">
    <property type="entry name" value="Pectin lyase-like"/>
    <property type="match status" value="1"/>
</dbReference>
<dbReference type="STRING" id="260084.SAMN02927928_2088"/>
<keyword evidence="5" id="KW-1185">Reference proteome</keyword>
<dbReference type="EMBL" id="FMTS01000003">
    <property type="protein sequence ID" value="SCW59825.1"/>
    <property type="molecule type" value="Genomic_DNA"/>
</dbReference>
<protein>
    <recommendedName>
        <fullName evidence="6">Pectate lyase</fullName>
    </recommendedName>
</protein>
<proteinExistence type="predicted"/>
<sequence>MSFNKILWLCGVMALATPFQVPPAMAAAPATADFHLNRSTYDVLGWARATQGGKGGRILRVTNLNESGPGSFRAAVEAEGPRIVVFEVGGVIDLDSASIRIKNPFLTIAGQTAPSPGITFIKGEFNIATHDVIVQHIMVRTGEAGHPKKSGWEADGLSANGAYNVIVDHCSFSWATDENLSASGPRFKGADITEWRQNTSHNITYSHNLVYEGLAKSTHGKGEHSKGGLIHDNATGILLYANLYASNEERNALFKGGVHAAEINSMIYNPGQKAVHYNLIAHEWETHPFETGMITLIGNVYRQGPDTVTATPLFSLGGDGDVSLYMRDNIAVDPYGTPVAQTGRYTTGSAKIIKAQTPYIPEDMPIIPAARLEDEIYESVGARPWDRDDVDFKILSDVAEGRGEIIDSETQNYYGYPKYQRTDAPFVEADWNLDDMSPRAGWASLYTKSHPKH</sequence>
<dbReference type="AlphaFoldDB" id="A0A1G4RTQ6"/>
<evidence type="ECO:0000313" key="5">
    <source>
        <dbReference type="Proteomes" id="UP000199150"/>
    </source>
</evidence>
<dbReference type="Proteomes" id="UP000199150">
    <property type="component" value="Unassembled WGS sequence"/>
</dbReference>
<name>A0A1G4RTQ6_9CAUL</name>
<dbReference type="PANTHER" id="PTHR42970">
    <property type="entry name" value="PECTATE LYASE C-RELATED"/>
    <property type="match status" value="1"/>
</dbReference>
<evidence type="ECO:0000256" key="3">
    <source>
        <dbReference type="SAM" id="SignalP"/>
    </source>
</evidence>
<reference evidence="5" key="1">
    <citation type="submission" date="2016-10" db="EMBL/GenBank/DDBJ databases">
        <authorList>
            <person name="Varghese N."/>
            <person name="Submissions S."/>
        </authorList>
    </citation>
    <scope>NUCLEOTIDE SEQUENCE [LARGE SCALE GENOMIC DNA]</scope>
    <source>
        <strain evidence="5">CGMCC 1.3431</strain>
    </source>
</reference>
<evidence type="ECO:0000256" key="1">
    <source>
        <dbReference type="ARBA" id="ARBA00022723"/>
    </source>
</evidence>
<dbReference type="GO" id="GO:0046872">
    <property type="term" value="F:metal ion binding"/>
    <property type="evidence" value="ECO:0007669"/>
    <property type="project" value="UniProtKB-KW"/>
</dbReference>
<feature type="chain" id="PRO_5011654353" description="Pectate lyase" evidence="3">
    <location>
        <begin position="27"/>
        <end position="453"/>
    </location>
</feature>
<evidence type="ECO:0000313" key="4">
    <source>
        <dbReference type="EMBL" id="SCW59825.1"/>
    </source>
</evidence>
<dbReference type="Gene3D" id="2.160.20.10">
    <property type="entry name" value="Single-stranded right-handed beta-helix, Pectin lyase-like"/>
    <property type="match status" value="1"/>
</dbReference>
<dbReference type="RefSeq" id="WP_245678962.1">
    <property type="nucleotide sequence ID" value="NZ_CBCRYE010000001.1"/>
</dbReference>
<organism evidence="4 5">
    <name type="scientific">Asticcacaulis taihuensis</name>
    <dbReference type="NCBI Taxonomy" id="260084"/>
    <lineage>
        <taxon>Bacteria</taxon>
        <taxon>Pseudomonadati</taxon>
        <taxon>Pseudomonadota</taxon>
        <taxon>Alphaproteobacteria</taxon>
        <taxon>Caulobacterales</taxon>
        <taxon>Caulobacteraceae</taxon>
        <taxon>Asticcacaulis</taxon>
    </lineage>
</organism>
<keyword evidence="2" id="KW-0325">Glycoprotein</keyword>
<dbReference type="InterPro" id="IPR052063">
    <property type="entry name" value="Polysaccharide_Lyase_1"/>
</dbReference>
<gene>
    <name evidence="4" type="ORF">SAMN02927928_2088</name>
</gene>
<evidence type="ECO:0000256" key="2">
    <source>
        <dbReference type="ARBA" id="ARBA00023180"/>
    </source>
</evidence>
<dbReference type="PANTHER" id="PTHR42970:SF1">
    <property type="entry name" value="PECTATE LYASE C-RELATED"/>
    <property type="match status" value="1"/>
</dbReference>
<evidence type="ECO:0008006" key="6">
    <source>
        <dbReference type="Google" id="ProtNLM"/>
    </source>
</evidence>
<feature type="signal peptide" evidence="3">
    <location>
        <begin position="1"/>
        <end position="26"/>
    </location>
</feature>